<dbReference type="Pfam" id="PF00890">
    <property type="entry name" value="FAD_binding_2"/>
    <property type="match status" value="1"/>
</dbReference>
<dbReference type="GO" id="GO:0009435">
    <property type="term" value="P:NAD+ biosynthetic process"/>
    <property type="evidence" value="ECO:0007669"/>
    <property type="project" value="InterPro"/>
</dbReference>
<dbReference type="AlphaFoldDB" id="A0A1E3XDJ5"/>
<feature type="domain" description="FAD-dependent oxidoreductase 2 FAD-binding" evidence="6">
    <location>
        <begin position="25"/>
        <end position="119"/>
    </location>
</feature>
<evidence type="ECO:0000256" key="3">
    <source>
        <dbReference type="ARBA" id="ARBA00022827"/>
    </source>
</evidence>
<comment type="caution">
    <text evidence="7">The sequence shown here is derived from an EMBL/GenBank/DDBJ whole genome shotgun (WGS) entry which is preliminary data.</text>
</comment>
<organism evidence="7 8">
    <name type="scientific">Candidatus Scalindua rubra</name>
    <dbReference type="NCBI Taxonomy" id="1872076"/>
    <lineage>
        <taxon>Bacteria</taxon>
        <taxon>Pseudomonadati</taxon>
        <taxon>Planctomycetota</taxon>
        <taxon>Candidatus Brocadiia</taxon>
        <taxon>Candidatus Brocadiales</taxon>
        <taxon>Candidatus Scalinduaceae</taxon>
        <taxon>Candidatus Scalindua</taxon>
    </lineage>
</organism>
<evidence type="ECO:0000313" key="8">
    <source>
        <dbReference type="Proteomes" id="UP000094056"/>
    </source>
</evidence>
<reference evidence="7 8" key="1">
    <citation type="submission" date="2016-07" db="EMBL/GenBank/DDBJ databases">
        <title>Draft genome of Scalindua rubra, obtained from a brine-seawater interface in the Red Sea, sheds light on salt adaptation in anammox bacteria.</title>
        <authorList>
            <person name="Speth D.R."/>
            <person name="Lagkouvardos I."/>
            <person name="Wang Y."/>
            <person name="Qian P.-Y."/>
            <person name="Dutilh B.E."/>
            <person name="Jetten M.S."/>
        </authorList>
    </citation>
    <scope>NUCLEOTIDE SEQUENCE [LARGE SCALE GENOMIC DNA]</scope>
    <source>
        <strain evidence="7">BSI-1</strain>
    </source>
</reference>
<dbReference type="Proteomes" id="UP000094056">
    <property type="component" value="Unassembled WGS sequence"/>
</dbReference>
<gene>
    <name evidence="7" type="primary">nadB_1</name>
    <name evidence="7" type="ORF">SCARUB_01138</name>
</gene>
<keyword evidence="3" id="KW-0274">FAD</keyword>
<evidence type="ECO:0000256" key="4">
    <source>
        <dbReference type="ARBA" id="ARBA00023002"/>
    </source>
</evidence>
<dbReference type="InterPro" id="IPR036188">
    <property type="entry name" value="FAD/NAD-bd_sf"/>
</dbReference>
<evidence type="ECO:0000313" key="7">
    <source>
        <dbReference type="EMBL" id="ODS33702.1"/>
    </source>
</evidence>
<proteinExistence type="predicted"/>
<evidence type="ECO:0000256" key="5">
    <source>
        <dbReference type="ARBA" id="ARBA00048305"/>
    </source>
</evidence>
<dbReference type="EMBL" id="MAYW01000021">
    <property type="protein sequence ID" value="ODS33702.1"/>
    <property type="molecule type" value="Genomic_DNA"/>
</dbReference>
<evidence type="ECO:0000259" key="6">
    <source>
        <dbReference type="Pfam" id="PF00890"/>
    </source>
</evidence>
<dbReference type="Gene3D" id="3.50.50.60">
    <property type="entry name" value="FAD/NAD(P)-binding domain"/>
    <property type="match status" value="1"/>
</dbReference>
<accession>A0A1E3XDJ5</accession>
<dbReference type="InterPro" id="IPR003953">
    <property type="entry name" value="FAD-dep_OxRdtase_2_FAD-bd"/>
</dbReference>
<dbReference type="EC" id="1.4.3.16" evidence="7"/>
<name>A0A1E3XDJ5_9BACT</name>
<evidence type="ECO:0000256" key="1">
    <source>
        <dbReference type="ARBA" id="ARBA00001974"/>
    </source>
</evidence>
<keyword evidence="4 7" id="KW-0560">Oxidoreductase</keyword>
<sequence>MTRKNIFKKYLVSFDSRTLQHAFTDTLVVGSGIAGLTSAIQAVKGGSVLIVTKAKINENSTAHAQGGIAAKLCPDDSFKKHISDTLNTGKGICDDVVVSSVIREGPKRIRELISWGANF</sequence>
<comment type="catalytic activity">
    <reaction evidence="5">
        <text>L-aspartate + O2 = iminosuccinate + H2O2</text>
        <dbReference type="Rhea" id="RHEA:25876"/>
        <dbReference type="ChEBI" id="CHEBI:15379"/>
        <dbReference type="ChEBI" id="CHEBI:16240"/>
        <dbReference type="ChEBI" id="CHEBI:29991"/>
        <dbReference type="ChEBI" id="CHEBI:77875"/>
        <dbReference type="EC" id="1.4.3.16"/>
    </reaction>
    <physiologicalReaction direction="left-to-right" evidence="5">
        <dbReference type="Rhea" id="RHEA:25877"/>
    </physiologicalReaction>
</comment>
<dbReference type="PANTHER" id="PTHR42716">
    <property type="entry name" value="L-ASPARTATE OXIDASE"/>
    <property type="match status" value="1"/>
</dbReference>
<protein>
    <submittedName>
        <fullName evidence="7">L-aspartate oxidase (Quinolinate synthetase B)</fullName>
        <ecNumber evidence="7">1.4.3.16</ecNumber>
    </submittedName>
</protein>
<evidence type="ECO:0000256" key="2">
    <source>
        <dbReference type="ARBA" id="ARBA00022630"/>
    </source>
</evidence>
<keyword evidence="2" id="KW-0285">Flavoprotein</keyword>
<dbReference type="PANTHER" id="PTHR42716:SF2">
    <property type="entry name" value="L-ASPARTATE OXIDASE, CHLOROPLASTIC"/>
    <property type="match status" value="1"/>
</dbReference>
<dbReference type="SUPFAM" id="SSF51905">
    <property type="entry name" value="FAD/NAD(P)-binding domain"/>
    <property type="match status" value="1"/>
</dbReference>
<dbReference type="GO" id="GO:0008734">
    <property type="term" value="F:L-aspartate oxidase activity"/>
    <property type="evidence" value="ECO:0007669"/>
    <property type="project" value="UniProtKB-EC"/>
</dbReference>
<dbReference type="InterPro" id="IPR005288">
    <property type="entry name" value="NadB"/>
</dbReference>
<comment type="cofactor">
    <cofactor evidence="1">
        <name>FAD</name>
        <dbReference type="ChEBI" id="CHEBI:57692"/>
    </cofactor>
</comment>